<evidence type="ECO:0000313" key="2">
    <source>
        <dbReference type="EMBL" id="AOY76118.1"/>
    </source>
</evidence>
<reference evidence="2 4" key="1">
    <citation type="submission" date="2016-10" db="EMBL/GenBank/DDBJ databases">
        <title>Complete Genome Sequence of Acetogen Clostridium formicoaceticum ATCC 27076.</title>
        <authorList>
            <person name="Bao T."/>
            <person name="Cheng C."/>
            <person name="Zhao J."/>
            <person name="Yang S.-T."/>
            <person name="Wang J."/>
            <person name="Wang M."/>
        </authorList>
    </citation>
    <scope>NUCLEOTIDE SEQUENCE [LARGE SCALE GENOMIC DNA]</scope>
    <source>
        <strain evidence="2 4">ATCC 27076</strain>
    </source>
</reference>
<name>A0AAC9RI56_9CLOT</name>
<proteinExistence type="predicted"/>
<feature type="transmembrane region" description="Helical" evidence="1">
    <location>
        <begin position="528"/>
        <end position="548"/>
    </location>
</feature>
<evidence type="ECO:0008006" key="6">
    <source>
        <dbReference type="Google" id="ProtNLM"/>
    </source>
</evidence>
<sequence>MAKKVQGIIVKNDKILTVEGMNQAGRIEHFFIWGEVKDGESEAEAMQRVLEEQLDLKQEITFQFEEEIDKRVKTFFVDLQGEEVDIENSLEKVDCFRNYFKAMSLKWIQLNDIWSFRELETNYIKLLLKEAIKKEYQAPWIEVIKQTYFNHPREKAYLKKLHVENKRNKVDAEESIRNKGMIMLMALGLGVLFDYFFVGVPIGISGFIFNMIILIASVYGMHHRVQLNKKLGFIFLVPTILLSLSFSIYNNYVLKSINVIFIPFLIASYLITIRYENIKKIDIYFVGSVLKRVFVKAYSILPRFFTFSKEIKRDRKKLKENPTQKNIITGLLISIPLLVIILLLLTSADMMFKYYVDNIGSLFRKLNTMRILGHTFVIIASTLYLFGFLWSFKYDEIAYEGKNADLIKTSWEPVTIITIIFVINIAYLLFTIIQFSYLYGGGLHALPEGFSYAEYARKGFFELVLVTLINFSILLLSINLTKKSHKKVNTIANLSYSLLILFTVNMVVSANYKMYLYERAFGFTRLRIFVQAFMLLIGTLLIILLLGIWINKIPIFQYAVIATLVVYIGLNFINVDGLIAKGNILRYQETGIIDMNYMKQLSYDAIPQMTRLLEAKDPNIRNAMKEHIQYQKEILDKEDDRWYGLNYYKSKLLNSHF</sequence>
<dbReference type="KEGG" id="cfm:BJL90_09525"/>
<dbReference type="EMBL" id="CP017603">
    <property type="protein sequence ID" value="AOY76118.1"/>
    <property type="molecule type" value="Genomic_DNA"/>
</dbReference>
<feature type="transmembrane region" description="Helical" evidence="1">
    <location>
        <begin position="490"/>
        <end position="508"/>
    </location>
</feature>
<dbReference type="EMBL" id="CP020559">
    <property type="protein sequence ID" value="ARE86486.1"/>
    <property type="molecule type" value="Genomic_DNA"/>
</dbReference>
<dbReference type="Pfam" id="PF13687">
    <property type="entry name" value="DUF4153"/>
    <property type="match status" value="1"/>
</dbReference>
<evidence type="ECO:0000256" key="1">
    <source>
        <dbReference type="SAM" id="Phobius"/>
    </source>
</evidence>
<evidence type="ECO:0000313" key="4">
    <source>
        <dbReference type="Proteomes" id="UP000177894"/>
    </source>
</evidence>
<feature type="transmembrane region" description="Helical" evidence="1">
    <location>
        <begin position="202"/>
        <end position="219"/>
    </location>
</feature>
<evidence type="ECO:0000313" key="3">
    <source>
        <dbReference type="EMBL" id="ARE86486.1"/>
    </source>
</evidence>
<protein>
    <recommendedName>
        <fullName evidence="6">DUF4173 domain-containing protein</fullName>
    </recommendedName>
</protein>
<keyword evidence="1" id="KW-1133">Transmembrane helix</keyword>
<dbReference type="AlphaFoldDB" id="A0AAC9RI56"/>
<feature type="transmembrane region" description="Helical" evidence="1">
    <location>
        <begin position="371"/>
        <end position="392"/>
    </location>
</feature>
<evidence type="ECO:0000313" key="5">
    <source>
        <dbReference type="Proteomes" id="UP000192478"/>
    </source>
</evidence>
<dbReference type="Proteomes" id="UP000177894">
    <property type="component" value="Chromosome"/>
</dbReference>
<dbReference type="RefSeq" id="WP_070967081.1">
    <property type="nucleotide sequence ID" value="NZ_CP017603.1"/>
</dbReference>
<feature type="transmembrane region" description="Helical" evidence="1">
    <location>
        <begin position="256"/>
        <end position="275"/>
    </location>
</feature>
<feature type="transmembrane region" description="Helical" evidence="1">
    <location>
        <begin position="413"/>
        <end position="439"/>
    </location>
</feature>
<keyword evidence="4" id="KW-1185">Reference proteome</keyword>
<dbReference type="Proteomes" id="UP000192478">
    <property type="component" value="Chromosome"/>
</dbReference>
<reference evidence="3 5" key="2">
    <citation type="submission" date="2017-03" db="EMBL/GenBank/DDBJ databases">
        <title>Complete sequence of Clostridium formicaceticum DSM 92.</title>
        <authorList>
            <person name="Poehlein A."/>
            <person name="Karl M."/>
            <person name="Bengelsdorf F.R."/>
            <person name="Duerre P."/>
            <person name="Daniel R."/>
        </authorList>
    </citation>
    <scope>NUCLEOTIDE SEQUENCE [LARGE SCALE GENOMIC DNA]</scope>
    <source>
        <strain evidence="3 5">DSM 92</strain>
    </source>
</reference>
<organism evidence="3 5">
    <name type="scientific">Clostridium formicaceticum</name>
    <dbReference type="NCBI Taxonomy" id="1497"/>
    <lineage>
        <taxon>Bacteria</taxon>
        <taxon>Bacillati</taxon>
        <taxon>Bacillota</taxon>
        <taxon>Clostridia</taxon>
        <taxon>Eubacteriales</taxon>
        <taxon>Clostridiaceae</taxon>
        <taxon>Clostridium</taxon>
    </lineage>
</organism>
<keyword evidence="1" id="KW-0472">Membrane</keyword>
<gene>
    <name evidence="2" type="ORF">BJL90_09525</name>
    <name evidence="3" type="ORF">CLFO_08080</name>
</gene>
<feature type="transmembrane region" description="Helical" evidence="1">
    <location>
        <begin position="231"/>
        <end position="250"/>
    </location>
</feature>
<keyword evidence="1" id="KW-0812">Transmembrane</keyword>
<accession>A0AAC9RI56</accession>
<feature type="transmembrane region" description="Helical" evidence="1">
    <location>
        <begin position="327"/>
        <end position="351"/>
    </location>
</feature>
<feature type="transmembrane region" description="Helical" evidence="1">
    <location>
        <begin position="555"/>
        <end position="573"/>
    </location>
</feature>
<feature type="transmembrane region" description="Helical" evidence="1">
    <location>
        <begin position="459"/>
        <end position="478"/>
    </location>
</feature>
<dbReference type="InterPro" id="IPR025291">
    <property type="entry name" value="DUF4153"/>
</dbReference>